<protein>
    <recommendedName>
        <fullName evidence="3">Glycosyl transferase family 1 domain-containing protein</fullName>
    </recommendedName>
</protein>
<dbReference type="GO" id="GO:0016757">
    <property type="term" value="F:glycosyltransferase activity"/>
    <property type="evidence" value="ECO:0007669"/>
    <property type="project" value="UniProtKB-KW"/>
</dbReference>
<dbReference type="EMBL" id="JQBP01000004">
    <property type="protein sequence ID" value="KRN74891.1"/>
    <property type="molecule type" value="Genomic_DNA"/>
</dbReference>
<dbReference type="Pfam" id="PF16993">
    <property type="entry name" value="Asp1"/>
    <property type="match status" value="1"/>
</dbReference>
<reference evidence="4 5" key="1">
    <citation type="journal article" date="2015" name="Genome Announc.">
        <title>Expanding the biotechnology potential of lactobacilli through comparative genomics of 213 strains and associated genera.</title>
        <authorList>
            <person name="Sun Z."/>
            <person name="Harris H.M."/>
            <person name="McCann A."/>
            <person name="Guo C."/>
            <person name="Argimon S."/>
            <person name="Zhang W."/>
            <person name="Yang X."/>
            <person name="Jeffery I.B."/>
            <person name="Cooney J.C."/>
            <person name="Kagawa T.F."/>
            <person name="Liu W."/>
            <person name="Song Y."/>
            <person name="Salvetti E."/>
            <person name="Wrobel A."/>
            <person name="Rasinkangas P."/>
            <person name="Parkhill J."/>
            <person name="Rea M.C."/>
            <person name="O'Sullivan O."/>
            <person name="Ritari J."/>
            <person name="Douillard F.P."/>
            <person name="Paul Ross R."/>
            <person name="Yang R."/>
            <person name="Briner A.E."/>
            <person name="Felis G.E."/>
            <person name="de Vos W.M."/>
            <person name="Barrangou R."/>
            <person name="Klaenhammer T.R."/>
            <person name="Caufield P.W."/>
            <person name="Cui Y."/>
            <person name="Zhang H."/>
            <person name="O'Toole P.W."/>
        </authorList>
    </citation>
    <scope>NUCLEOTIDE SEQUENCE [LARGE SCALE GENOMIC DNA]</scope>
    <source>
        <strain evidence="4 5">DSM 20593</strain>
    </source>
</reference>
<dbReference type="PANTHER" id="PTHR12526">
    <property type="entry name" value="GLYCOSYLTRANSFERASE"/>
    <property type="match status" value="1"/>
</dbReference>
<feature type="domain" description="Glycosyl transferase family 1" evidence="3">
    <location>
        <begin position="332"/>
        <end position="493"/>
    </location>
</feature>
<organism evidence="4 5">
    <name type="scientific">Weissella kandleri</name>
    <dbReference type="NCBI Taxonomy" id="1616"/>
    <lineage>
        <taxon>Bacteria</taxon>
        <taxon>Bacillati</taxon>
        <taxon>Bacillota</taxon>
        <taxon>Bacilli</taxon>
        <taxon>Lactobacillales</taxon>
        <taxon>Lactobacillaceae</taxon>
        <taxon>Weissella</taxon>
    </lineage>
</organism>
<evidence type="ECO:0000256" key="1">
    <source>
        <dbReference type="ARBA" id="ARBA00022676"/>
    </source>
</evidence>
<dbReference type="Pfam" id="PF00534">
    <property type="entry name" value="Glycos_transf_1"/>
    <property type="match status" value="1"/>
</dbReference>
<name>A0A0R2JC77_9LACO</name>
<accession>A0A0R2JC77</accession>
<dbReference type="Proteomes" id="UP000051655">
    <property type="component" value="Unassembled WGS sequence"/>
</dbReference>
<comment type="caution">
    <text evidence="4">The sequence shown here is derived from an EMBL/GenBank/DDBJ whole genome shotgun (WGS) entry which is preliminary data.</text>
</comment>
<evidence type="ECO:0000313" key="5">
    <source>
        <dbReference type="Proteomes" id="UP000051655"/>
    </source>
</evidence>
<sequence>MLFHINATMPAHKSGIEHAELKRIKLFAQKQVPQRLVLREWDPKLHLQLQKEALPDALVLNMFDFYQRATMVPWCKVTARDLDFGETPLIWQIEPEQQRWLISNQADELIARVHYYPDDQQVRLVEWFDTQQNLYKAEYYDWRGFPSMIQWYTANNQVSGETWLDVKGHPVIENYRKYTMGNPGNLEPTHWQLQTENQQFQFDTLDELTAHFLNQINHEFWSAKTPNIFILDRAHLGDAALLNLDWPAYTVLHLHNAQTSNAQEPLTAPLNQHYEYALHNLDRYNAVVSATPQQTRDLQTRFHPKSKLWTIPVGIVNQRLSEQPRIPVAQRQYGKIVAFARIAPEKQLVDLVRAVGLAHQQNAAVSLDLYGYADPTDQYRARREIEAVIQDQHLEQVVQLKGYTDQIDAIEHQAMLYGLTSRMEGFNLALLEGISHGLIGVTYDVNYGPNEIIQDDWNGRVVAYQDYEALAQAILDILADPQLAQRYSTGAYESAQRYSEEQIYQDWEALFQDAAAFWAELPEGKDK</sequence>
<dbReference type="RefSeq" id="WP_057755625.1">
    <property type="nucleotide sequence ID" value="NZ_JQBP01000004.1"/>
</dbReference>
<dbReference type="InterPro" id="IPR001296">
    <property type="entry name" value="Glyco_trans_1"/>
</dbReference>
<keyword evidence="1" id="KW-0328">Glycosyltransferase</keyword>
<keyword evidence="5" id="KW-1185">Reference proteome</keyword>
<proteinExistence type="predicted"/>
<evidence type="ECO:0000256" key="2">
    <source>
        <dbReference type="ARBA" id="ARBA00022679"/>
    </source>
</evidence>
<dbReference type="OrthoDB" id="570545at2"/>
<dbReference type="InterPro" id="IPR022372">
    <property type="entry name" value="Accessory_SS_Asp1"/>
</dbReference>
<evidence type="ECO:0000313" key="4">
    <source>
        <dbReference type="EMBL" id="KRN74891.1"/>
    </source>
</evidence>
<gene>
    <name evidence="4" type="ORF">IV73_GL001014</name>
</gene>
<dbReference type="AlphaFoldDB" id="A0A0R2JC77"/>
<dbReference type="GO" id="GO:0015031">
    <property type="term" value="P:protein transport"/>
    <property type="evidence" value="ECO:0007669"/>
    <property type="project" value="InterPro"/>
</dbReference>
<dbReference type="PANTHER" id="PTHR12526:SF629">
    <property type="entry name" value="TEICHURONIC ACID BIOSYNTHESIS GLYCOSYLTRANSFERASE TUAH-RELATED"/>
    <property type="match status" value="1"/>
</dbReference>
<keyword evidence="2" id="KW-0808">Transferase</keyword>
<evidence type="ECO:0000259" key="3">
    <source>
        <dbReference type="Pfam" id="PF00534"/>
    </source>
</evidence>
<dbReference type="STRING" id="1616.IV73_GL001014"/>
<dbReference type="SUPFAM" id="SSF53756">
    <property type="entry name" value="UDP-Glycosyltransferase/glycogen phosphorylase"/>
    <property type="match status" value="1"/>
</dbReference>
<dbReference type="Gene3D" id="3.40.50.2000">
    <property type="entry name" value="Glycogen Phosphorylase B"/>
    <property type="match status" value="3"/>
</dbReference>
<dbReference type="PATRIC" id="fig|1616.3.peg.1034"/>